<keyword evidence="1" id="KW-0472">Membrane</keyword>
<protein>
    <submittedName>
        <fullName evidence="2">Uncharacterized protein</fullName>
    </submittedName>
</protein>
<feature type="transmembrane region" description="Helical" evidence="1">
    <location>
        <begin position="27"/>
        <end position="45"/>
    </location>
</feature>
<gene>
    <name evidence="2" type="ORF">RRG08_022301</name>
</gene>
<evidence type="ECO:0000256" key="1">
    <source>
        <dbReference type="SAM" id="Phobius"/>
    </source>
</evidence>
<dbReference type="Proteomes" id="UP001283361">
    <property type="component" value="Unassembled WGS sequence"/>
</dbReference>
<evidence type="ECO:0000313" key="2">
    <source>
        <dbReference type="EMBL" id="KAK3773592.1"/>
    </source>
</evidence>
<evidence type="ECO:0000313" key="3">
    <source>
        <dbReference type="Proteomes" id="UP001283361"/>
    </source>
</evidence>
<keyword evidence="3" id="KW-1185">Reference proteome</keyword>
<organism evidence="2 3">
    <name type="scientific">Elysia crispata</name>
    <name type="common">lettuce slug</name>
    <dbReference type="NCBI Taxonomy" id="231223"/>
    <lineage>
        <taxon>Eukaryota</taxon>
        <taxon>Metazoa</taxon>
        <taxon>Spiralia</taxon>
        <taxon>Lophotrochozoa</taxon>
        <taxon>Mollusca</taxon>
        <taxon>Gastropoda</taxon>
        <taxon>Heterobranchia</taxon>
        <taxon>Euthyneura</taxon>
        <taxon>Panpulmonata</taxon>
        <taxon>Sacoglossa</taxon>
        <taxon>Placobranchoidea</taxon>
        <taxon>Plakobranchidae</taxon>
        <taxon>Elysia</taxon>
    </lineage>
</organism>
<keyword evidence="1" id="KW-1133">Transmembrane helix</keyword>
<name>A0AAE0ZS46_9GAST</name>
<dbReference type="EMBL" id="JAWDGP010003531">
    <property type="protein sequence ID" value="KAK3773592.1"/>
    <property type="molecule type" value="Genomic_DNA"/>
</dbReference>
<proteinExistence type="predicted"/>
<accession>A0AAE0ZS46</accession>
<sequence>MDYTVYIYDAKVKQVLINNLSELKYKHSSTVFGITLLYILYLRVIRDSVSYQGRLALLGIKISSAHQRARQLVPQGTEDWRKHRVQLSSILLTV</sequence>
<keyword evidence="1" id="KW-0812">Transmembrane</keyword>
<reference evidence="2" key="1">
    <citation type="journal article" date="2023" name="G3 (Bethesda)">
        <title>A reference genome for the long-term kleptoplast-retaining sea slug Elysia crispata morphotype clarki.</title>
        <authorList>
            <person name="Eastman K.E."/>
            <person name="Pendleton A.L."/>
            <person name="Shaikh M.A."/>
            <person name="Suttiyut T."/>
            <person name="Ogas R."/>
            <person name="Tomko P."/>
            <person name="Gavelis G."/>
            <person name="Widhalm J.R."/>
            <person name="Wisecaver J.H."/>
        </authorList>
    </citation>
    <scope>NUCLEOTIDE SEQUENCE</scope>
    <source>
        <strain evidence="2">ECLA1</strain>
    </source>
</reference>
<dbReference type="AlphaFoldDB" id="A0AAE0ZS46"/>
<comment type="caution">
    <text evidence="2">The sequence shown here is derived from an EMBL/GenBank/DDBJ whole genome shotgun (WGS) entry which is preliminary data.</text>
</comment>